<feature type="compositionally biased region" description="Polar residues" evidence="1">
    <location>
        <begin position="165"/>
        <end position="174"/>
    </location>
</feature>
<keyword evidence="3" id="KW-1185">Reference proteome</keyword>
<feature type="compositionally biased region" description="Low complexity" evidence="1">
    <location>
        <begin position="175"/>
        <end position="191"/>
    </location>
</feature>
<proteinExistence type="predicted"/>
<gene>
    <name evidence="2" type="ORF">SBAD_LOCUS5829</name>
</gene>
<organism evidence="4">
    <name type="scientific">Soboliphyme baturini</name>
    <dbReference type="NCBI Taxonomy" id="241478"/>
    <lineage>
        <taxon>Eukaryota</taxon>
        <taxon>Metazoa</taxon>
        <taxon>Ecdysozoa</taxon>
        <taxon>Nematoda</taxon>
        <taxon>Enoplea</taxon>
        <taxon>Dorylaimia</taxon>
        <taxon>Dioctophymatida</taxon>
        <taxon>Dioctophymatoidea</taxon>
        <taxon>Soboliphymatidae</taxon>
        <taxon>Soboliphyme</taxon>
    </lineage>
</organism>
<evidence type="ECO:0000313" key="2">
    <source>
        <dbReference type="EMBL" id="VDP08418.1"/>
    </source>
</evidence>
<evidence type="ECO:0000256" key="1">
    <source>
        <dbReference type="SAM" id="MobiDB-lite"/>
    </source>
</evidence>
<dbReference type="EMBL" id="UZAM01009279">
    <property type="protein sequence ID" value="VDP08418.1"/>
    <property type="molecule type" value="Genomic_DNA"/>
</dbReference>
<dbReference type="WBParaSite" id="SBAD_0000606201-mRNA-1">
    <property type="protein sequence ID" value="SBAD_0000606201-mRNA-1"/>
    <property type="gene ID" value="SBAD_0000606201"/>
</dbReference>
<evidence type="ECO:0000313" key="3">
    <source>
        <dbReference type="Proteomes" id="UP000270296"/>
    </source>
</evidence>
<reference evidence="2 3" key="2">
    <citation type="submission" date="2018-11" db="EMBL/GenBank/DDBJ databases">
        <authorList>
            <consortium name="Pathogen Informatics"/>
        </authorList>
    </citation>
    <scope>NUCLEOTIDE SEQUENCE [LARGE SCALE GENOMIC DNA]</scope>
</reference>
<reference evidence="4" key="1">
    <citation type="submission" date="2016-06" db="UniProtKB">
        <authorList>
            <consortium name="WormBaseParasite"/>
        </authorList>
    </citation>
    <scope>IDENTIFICATION</scope>
</reference>
<evidence type="ECO:0000313" key="4">
    <source>
        <dbReference type="WBParaSite" id="SBAD_0000606201-mRNA-1"/>
    </source>
</evidence>
<accession>A0A183IQD2</accession>
<sequence>MLSDFTHLANELSGKALRHENELLQQTVLRLNGEEETPTCLPLAAPLKRHFSSFEESEKNTFCSRLPPKEGIELSEEAKQAYKSLIECHGSVKIVEHSSVSAPVKTSLSEKRAGICQEKLAEEEAGMSPLRLLRNDGTSLVRRFRNSGRGRATDSSEVLLLKNEQLPSKNSDYGSDSAPSETSASSTSSDLPPLPPRCFKSQAGVADSHAVVDADKLRVPPVPPKTRSCKEAFIGMQVQRNNSGNAVTSTSTILPQHSAAEEENAEFTVDDQHRMAKEVTSSCDHVPNFTMEGVDKYELLNFVLSALPRDQRRS</sequence>
<protein>
    <submittedName>
        <fullName evidence="2 4">Uncharacterized protein</fullName>
    </submittedName>
</protein>
<feature type="region of interest" description="Disordered" evidence="1">
    <location>
        <begin position="145"/>
        <end position="200"/>
    </location>
</feature>
<dbReference type="Proteomes" id="UP000270296">
    <property type="component" value="Unassembled WGS sequence"/>
</dbReference>
<dbReference type="AlphaFoldDB" id="A0A183IQD2"/>
<name>A0A183IQD2_9BILA</name>